<dbReference type="RefSeq" id="WP_246627619.1">
    <property type="nucleotide sequence ID" value="NZ_CAJVAS010000031.1"/>
</dbReference>
<evidence type="ECO:0000313" key="7">
    <source>
        <dbReference type="Proteomes" id="UP000693672"/>
    </source>
</evidence>
<evidence type="ECO:0000256" key="1">
    <source>
        <dbReference type="ARBA" id="ARBA00024900"/>
    </source>
</evidence>
<evidence type="ECO:0000313" key="6">
    <source>
        <dbReference type="EMBL" id="CAG7645280.1"/>
    </source>
</evidence>
<evidence type="ECO:0000259" key="5">
    <source>
        <dbReference type="Pfam" id="PF00080"/>
    </source>
</evidence>
<accession>A0A916K6I0</accession>
<dbReference type="CDD" id="cd00305">
    <property type="entry name" value="Cu-Zn_Superoxide_Dismutase"/>
    <property type="match status" value="1"/>
</dbReference>
<name>A0A916K6I0_9BACL</name>
<dbReference type="Pfam" id="PF00080">
    <property type="entry name" value="Sod_Cu"/>
    <property type="match status" value="1"/>
</dbReference>
<gene>
    <name evidence="6" type="ORF">PAESOLCIP111_04910</name>
</gene>
<comment type="similarity">
    <text evidence="2">Belongs to the Cu-Zn superoxide dismutase family.</text>
</comment>
<keyword evidence="7" id="KW-1185">Reference proteome</keyword>
<keyword evidence="2" id="KW-0560">Oxidoreductase</keyword>
<dbReference type="PANTHER" id="PTHR10003">
    <property type="entry name" value="SUPEROXIDE DISMUTASE CU-ZN -RELATED"/>
    <property type="match status" value="1"/>
</dbReference>
<keyword evidence="2" id="KW-0862">Zinc</keyword>
<comment type="cofactor">
    <cofactor evidence="2">
        <name>Zn(2+)</name>
        <dbReference type="ChEBI" id="CHEBI:29105"/>
    </cofactor>
    <text evidence="2">Binds 1 zinc ion per subunit.</text>
</comment>
<dbReference type="GO" id="GO:0004784">
    <property type="term" value="F:superoxide dismutase activity"/>
    <property type="evidence" value="ECO:0007669"/>
    <property type="project" value="UniProtKB-EC"/>
</dbReference>
<feature type="signal peptide" evidence="4">
    <location>
        <begin position="1"/>
        <end position="23"/>
    </location>
</feature>
<comment type="catalytic activity">
    <reaction evidence="2">
        <text>2 superoxide + 2 H(+) = H2O2 + O2</text>
        <dbReference type="Rhea" id="RHEA:20696"/>
        <dbReference type="ChEBI" id="CHEBI:15378"/>
        <dbReference type="ChEBI" id="CHEBI:15379"/>
        <dbReference type="ChEBI" id="CHEBI:16240"/>
        <dbReference type="ChEBI" id="CHEBI:18421"/>
        <dbReference type="EC" id="1.15.1.1"/>
    </reaction>
</comment>
<dbReference type="EMBL" id="CAJVAS010000031">
    <property type="protein sequence ID" value="CAG7645280.1"/>
    <property type="molecule type" value="Genomic_DNA"/>
</dbReference>
<dbReference type="GO" id="GO:0005507">
    <property type="term" value="F:copper ion binding"/>
    <property type="evidence" value="ECO:0007669"/>
    <property type="project" value="InterPro"/>
</dbReference>
<feature type="region of interest" description="Disordered" evidence="3">
    <location>
        <begin position="32"/>
        <end position="64"/>
    </location>
</feature>
<evidence type="ECO:0000256" key="4">
    <source>
        <dbReference type="SAM" id="SignalP"/>
    </source>
</evidence>
<comment type="cofactor">
    <cofactor evidence="2">
        <name>Cu cation</name>
        <dbReference type="ChEBI" id="CHEBI:23378"/>
    </cofactor>
    <text evidence="2">Binds 1 copper ion per subunit.</text>
</comment>
<dbReference type="AlphaFoldDB" id="A0A916K6I0"/>
<keyword evidence="4" id="KW-0732">Signal</keyword>
<dbReference type="PROSITE" id="PS00332">
    <property type="entry name" value="SOD_CU_ZN_2"/>
    <property type="match status" value="1"/>
</dbReference>
<reference evidence="6" key="1">
    <citation type="submission" date="2021-06" db="EMBL/GenBank/DDBJ databases">
        <authorList>
            <person name="Criscuolo A."/>
        </authorList>
    </citation>
    <scope>NUCLEOTIDE SEQUENCE</scope>
    <source>
        <strain evidence="6">CIP111600</strain>
    </source>
</reference>
<protein>
    <recommendedName>
        <fullName evidence="2">Superoxide dismutase [Cu-Zn]</fullName>
        <ecNumber evidence="2">1.15.1.1</ecNumber>
    </recommendedName>
</protein>
<dbReference type="EC" id="1.15.1.1" evidence="2"/>
<evidence type="ECO:0000256" key="3">
    <source>
        <dbReference type="SAM" id="MobiDB-lite"/>
    </source>
</evidence>
<dbReference type="InterPro" id="IPR024134">
    <property type="entry name" value="SOD_Cu/Zn_/chaperone"/>
</dbReference>
<organism evidence="6 7">
    <name type="scientific">Paenibacillus solanacearum</name>
    <dbReference type="NCBI Taxonomy" id="2048548"/>
    <lineage>
        <taxon>Bacteria</taxon>
        <taxon>Bacillati</taxon>
        <taxon>Bacillota</taxon>
        <taxon>Bacilli</taxon>
        <taxon>Bacillales</taxon>
        <taxon>Paenibacillaceae</taxon>
        <taxon>Paenibacillus</taxon>
    </lineage>
</organism>
<dbReference type="PROSITE" id="PS51257">
    <property type="entry name" value="PROKAR_LIPOPROTEIN"/>
    <property type="match status" value="1"/>
</dbReference>
<keyword evidence="2" id="KW-0186">Copper</keyword>
<proteinExistence type="inferred from homology"/>
<feature type="domain" description="Superoxide dismutase copper/zinc binding" evidence="5">
    <location>
        <begin position="79"/>
        <end position="210"/>
    </location>
</feature>
<comment type="function">
    <text evidence="1">Destroys radicals which are normally produced within the cells and which are toxic to biological systems. May play a role in favoring mycobacterial survival in phagocytes.</text>
</comment>
<feature type="chain" id="PRO_5038931363" description="Superoxide dismutase [Cu-Zn]" evidence="4">
    <location>
        <begin position="24"/>
        <end position="211"/>
    </location>
</feature>
<evidence type="ECO:0000256" key="2">
    <source>
        <dbReference type="RuleBase" id="RU000393"/>
    </source>
</evidence>
<dbReference type="InterPro" id="IPR018152">
    <property type="entry name" value="SOD_Cu/Zn_BS"/>
</dbReference>
<dbReference type="Proteomes" id="UP000693672">
    <property type="component" value="Unassembled WGS sequence"/>
</dbReference>
<sequence>MKMRLMKAALVAAFVLVLGACQGQPFSWFGSGANKQAKPPGQDAHAVSAHPEGHTAAASEGQASPVTVDLIGSKGTSIGKAKLTPVDGGVQFDIEAAYLPRGEHGFHVHENGKCEAPKFESAGAHFNPQHKKHGELNPEGPHAGDLPNLMVAADGKAQASFISKLVTLEKDKPNSLLKPGGTALVIHENADDYKTDPSGNSGARIACGVIQ</sequence>
<dbReference type="InterPro" id="IPR001424">
    <property type="entry name" value="SOD_Cu_Zn_dom"/>
</dbReference>
<comment type="caution">
    <text evidence="6">The sequence shown here is derived from an EMBL/GenBank/DDBJ whole genome shotgun (WGS) entry which is preliminary data.</text>
</comment>
<keyword evidence="2" id="KW-0479">Metal-binding</keyword>